<accession>M1AZF3</accession>
<dbReference type="GO" id="GO:0005739">
    <property type="term" value="C:mitochondrion"/>
    <property type="evidence" value="ECO:0000318"/>
    <property type="project" value="GO_Central"/>
</dbReference>
<dbReference type="AlphaFoldDB" id="M1AZF3"/>
<protein>
    <submittedName>
        <fullName evidence="1">Pentatricopeptide repeat-containing protein</fullName>
    </submittedName>
</protein>
<reference evidence="2" key="1">
    <citation type="journal article" date="2011" name="Nature">
        <title>Genome sequence and analysis of the tuber crop potato.</title>
        <authorList>
            <consortium name="The Potato Genome Sequencing Consortium"/>
        </authorList>
    </citation>
    <scope>NUCLEOTIDE SEQUENCE [LARGE SCALE GENOMIC DNA]</scope>
    <source>
        <strain evidence="2">cv. DM1-3 516 R44</strain>
    </source>
</reference>
<dbReference type="GO" id="GO:0007005">
    <property type="term" value="P:mitochondrion organization"/>
    <property type="evidence" value="ECO:0000318"/>
    <property type="project" value="GO_Central"/>
</dbReference>
<dbReference type="Gramene" id="PGSC0003DMT400033632">
    <property type="protein sequence ID" value="PGSC0003DMT400033632"/>
    <property type="gene ID" value="PGSC0003DMG400012917"/>
</dbReference>
<dbReference type="GO" id="GO:0003729">
    <property type="term" value="F:mRNA binding"/>
    <property type="evidence" value="ECO:0000318"/>
    <property type="project" value="GO_Central"/>
</dbReference>
<evidence type="ECO:0000313" key="2">
    <source>
        <dbReference type="Proteomes" id="UP000011115"/>
    </source>
</evidence>
<evidence type="ECO:0000313" key="1">
    <source>
        <dbReference type="EnsemblPlants" id="PGSC0003DMT400033632"/>
    </source>
</evidence>
<sequence>MQLSTALRSAHSSSLFFIKSITSSSSSSINQHLLFVLSNPNWRKHPSLNTLIPSLSPSHFSYFLLQNPNLNPHIVISFFYYLSTRNTLLFKPNPQSYAPFLRILISNNLFRVAERTRLSMIKSGETRDDAVFVMDFVREMRCRFKVDVWGYNKLLMCLSRFVMIDDMKCVYDDMLSDMIKPDIG</sequence>
<dbReference type="Proteomes" id="UP000011115">
    <property type="component" value="Unassembled WGS sequence"/>
</dbReference>
<dbReference type="EnsemblPlants" id="PGSC0003DMT400033632">
    <property type="protein sequence ID" value="PGSC0003DMT400033632"/>
    <property type="gene ID" value="PGSC0003DMG400012917"/>
</dbReference>
<dbReference type="HOGENOM" id="CLU_1470640_0_0_1"/>
<reference evidence="1" key="2">
    <citation type="submission" date="2015-06" db="UniProtKB">
        <authorList>
            <consortium name="EnsemblPlants"/>
        </authorList>
    </citation>
    <scope>IDENTIFICATION</scope>
    <source>
        <strain evidence="1">DM1-3 516 R44</strain>
    </source>
</reference>
<dbReference type="InParanoid" id="M1AZF3"/>
<name>M1AZF3_SOLTU</name>
<keyword evidence="2" id="KW-1185">Reference proteome</keyword>
<proteinExistence type="predicted"/>
<dbReference type="PaxDb" id="4113-PGSC0003DMT400033632"/>
<dbReference type="InterPro" id="IPR011990">
    <property type="entry name" value="TPR-like_helical_dom_sf"/>
</dbReference>
<dbReference type="OMA" id="FYWIART"/>
<dbReference type="GO" id="GO:0006396">
    <property type="term" value="P:RNA processing"/>
    <property type="evidence" value="ECO:0000318"/>
    <property type="project" value="GO_Central"/>
</dbReference>
<organism evidence="1 2">
    <name type="scientific">Solanum tuberosum</name>
    <name type="common">Potato</name>
    <dbReference type="NCBI Taxonomy" id="4113"/>
    <lineage>
        <taxon>Eukaryota</taxon>
        <taxon>Viridiplantae</taxon>
        <taxon>Streptophyta</taxon>
        <taxon>Embryophyta</taxon>
        <taxon>Tracheophyta</taxon>
        <taxon>Spermatophyta</taxon>
        <taxon>Magnoliopsida</taxon>
        <taxon>eudicotyledons</taxon>
        <taxon>Gunneridae</taxon>
        <taxon>Pentapetalae</taxon>
        <taxon>asterids</taxon>
        <taxon>lamiids</taxon>
        <taxon>Solanales</taxon>
        <taxon>Solanaceae</taxon>
        <taxon>Solanoideae</taxon>
        <taxon>Solaneae</taxon>
        <taxon>Solanum</taxon>
    </lineage>
</organism>
<dbReference type="eggNOG" id="KOG4197">
    <property type="taxonomic scope" value="Eukaryota"/>
</dbReference>
<dbReference type="Gene3D" id="1.25.40.10">
    <property type="entry name" value="Tetratricopeptide repeat domain"/>
    <property type="match status" value="1"/>
</dbReference>